<accession>J1L2F9</accession>
<evidence type="ECO:0000313" key="1">
    <source>
        <dbReference type="EMBL" id="EJG07247.1"/>
    </source>
</evidence>
<reference evidence="1 2" key="1">
    <citation type="submission" date="2011-08" db="EMBL/GenBank/DDBJ databases">
        <title>The complete genome of Methanofollis liminatans DSM 4140.</title>
        <authorList>
            <consortium name="US DOE Joint Genome Institute (JGI-PGF)"/>
            <person name="Lucas S."/>
            <person name="Han J."/>
            <person name="Lapidus A."/>
            <person name="Bruce D."/>
            <person name="Goodwin L."/>
            <person name="Pitluck S."/>
            <person name="Peters L."/>
            <person name="Kyrpides N."/>
            <person name="Mavromatis K."/>
            <person name="Ivanova N."/>
            <person name="Mikhailova N."/>
            <person name="Lu M."/>
            <person name="Detter J.C."/>
            <person name="Tapia R."/>
            <person name="Han C."/>
            <person name="Land M."/>
            <person name="Hauser L."/>
            <person name="Markowitz V."/>
            <person name="Cheng J.-F."/>
            <person name="Hugenholtz P."/>
            <person name="Woyke T."/>
            <person name="Wu D."/>
            <person name="Spring S."/>
            <person name="Schuler E."/>
            <person name="Brambilla E."/>
            <person name="Klenk H.-P."/>
            <person name="Eisen J.A."/>
        </authorList>
    </citation>
    <scope>NUCLEOTIDE SEQUENCE [LARGE SCALE GENOMIC DNA]</scope>
    <source>
        <strain evidence="1 2">DSM 4140</strain>
    </source>
</reference>
<dbReference type="InterPro" id="IPR005583">
    <property type="entry name" value="YaaA"/>
</dbReference>
<organism evidence="1 2">
    <name type="scientific">Methanofollis liminatans DSM 4140</name>
    <dbReference type="NCBI Taxonomy" id="28892"/>
    <lineage>
        <taxon>Archaea</taxon>
        <taxon>Methanobacteriati</taxon>
        <taxon>Methanobacteriota</taxon>
        <taxon>Stenosarchaea group</taxon>
        <taxon>Methanomicrobia</taxon>
        <taxon>Methanomicrobiales</taxon>
        <taxon>Methanomicrobiaceae</taxon>
        <taxon>Methanofollis</taxon>
    </lineage>
</organism>
<dbReference type="OrthoDB" id="240912at2157"/>
<gene>
    <name evidence="1" type="ORF">Metli_1291</name>
</gene>
<dbReference type="Pfam" id="PF03883">
    <property type="entry name" value="H2O2_YaaD"/>
    <property type="match status" value="1"/>
</dbReference>
<evidence type="ECO:0008006" key="3">
    <source>
        <dbReference type="Google" id="ProtNLM"/>
    </source>
</evidence>
<proteinExistence type="predicted"/>
<keyword evidence="2" id="KW-1185">Reference proteome</keyword>
<dbReference type="HOGENOM" id="CLU_626444_0_0_2"/>
<dbReference type="Proteomes" id="UP000005095">
    <property type="component" value="Chromosome"/>
</dbReference>
<sequence>MHDDAGTDTAYRPSDSILVIGICSRTKDTTPGNPVYPTDSGIARFISEGKKEFLHLKRNELKHNLNDILWGKTKFVSELAMNRNLVEGPDFAGEEIGKYLPALRRYQGKFYYQGLGGTEVAFETVYGSGHHFLILSGLYGLVTPDEPIQLYTCPVEIESVEVQTFWRKIDTLTRILLDYIQQNNIKRIFDLSGRQIYRDLINWDYVQKKCGVTVLHCHCEDAAGDPALGDLGRVAREYLFKQSEKNLLALSPETPVRFDWGECTFSESADPPRYYAHESPPGMPFGDSSEEDIQKIRDYINYRLDEFEKHLVKYLKEKQEQHRDLIYSLDIDRRKAAEIRKKAYLKEFPMEDSLDLTLIDYLEYGDYRQIINARWTVFRQDFGKQDRFNERFEQIRKLRNNIKHNNPVPLSDLKEGEAHLLFFASAFDRYWKVNRHPR</sequence>
<evidence type="ECO:0000313" key="2">
    <source>
        <dbReference type="Proteomes" id="UP000005095"/>
    </source>
</evidence>
<protein>
    <recommendedName>
        <fullName evidence="3">Swt1-like HEPN domain-containing protein</fullName>
    </recommendedName>
</protein>
<dbReference type="AlphaFoldDB" id="J1L2F9"/>
<dbReference type="EMBL" id="CM001555">
    <property type="protein sequence ID" value="EJG07247.1"/>
    <property type="molecule type" value="Genomic_DNA"/>
</dbReference>
<name>J1L2F9_9EURY</name>